<accession>A0A182QW77</accession>
<dbReference type="InterPro" id="IPR003598">
    <property type="entry name" value="Ig_sub2"/>
</dbReference>
<dbReference type="InterPro" id="IPR036179">
    <property type="entry name" value="Ig-like_dom_sf"/>
</dbReference>
<evidence type="ECO:0000256" key="5">
    <source>
        <dbReference type="SAM" id="MobiDB-lite"/>
    </source>
</evidence>
<evidence type="ECO:0000256" key="2">
    <source>
        <dbReference type="ARBA" id="ARBA00022737"/>
    </source>
</evidence>
<dbReference type="Gene3D" id="2.60.40.10">
    <property type="entry name" value="Immunoglobulins"/>
    <property type="match status" value="1"/>
</dbReference>
<protein>
    <recommendedName>
        <fullName evidence="6">Ig-like domain-containing protein</fullName>
    </recommendedName>
</protein>
<dbReference type="PROSITE" id="PS50835">
    <property type="entry name" value="IG_LIKE"/>
    <property type="match status" value="1"/>
</dbReference>
<dbReference type="Pfam" id="PF13927">
    <property type="entry name" value="Ig_3"/>
    <property type="match status" value="1"/>
</dbReference>
<evidence type="ECO:0000313" key="7">
    <source>
        <dbReference type="EnsemblMetazoa" id="AFAF018101-PA"/>
    </source>
</evidence>
<keyword evidence="8" id="KW-1185">Reference proteome</keyword>
<keyword evidence="2" id="KW-0677">Repeat</keyword>
<dbReference type="InterPro" id="IPR007110">
    <property type="entry name" value="Ig-like_dom"/>
</dbReference>
<keyword evidence="1" id="KW-0732">Signal</keyword>
<dbReference type="AlphaFoldDB" id="A0A182QW77"/>
<dbReference type="EMBL" id="AXCN02001996">
    <property type="status" value="NOT_ANNOTATED_CDS"/>
    <property type="molecule type" value="Genomic_DNA"/>
</dbReference>
<evidence type="ECO:0000256" key="1">
    <source>
        <dbReference type="ARBA" id="ARBA00022729"/>
    </source>
</evidence>
<evidence type="ECO:0000256" key="4">
    <source>
        <dbReference type="ARBA" id="ARBA00023319"/>
    </source>
</evidence>
<evidence type="ECO:0000256" key="3">
    <source>
        <dbReference type="ARBA" id="ARBA00023157"/>
    </source>
</evidence>
<reference evidence="7" key="2">
    <citation type="submission" date="2020-05" db="UniProtKB">
        <authorList>
            <consortium name="EnsemblMetazoa"/>
        </authorList>
    </citation>
    <scope>IDENTIFICATION</scope>
    <source>
        <strain evidence="7">FAR1</strain>
    </source>
</reference>
<dbReference type="InterPro" id="IPR013783">
    <property type="entry name" value="Ig-like_fold"/>
</dbReference>
<organism evidence="7 8">
    <name type="scientific">Anopheles farauti</name>
    <dbReference type="NCBI Taxonomy" id="69004"/>
    <lineage>
        <taxon>Eukaryota</taxon>
        <taxon>Metazoa</taxon>
        <taxon>Ecdysozoa</taxon>
        <taxon>Arthropoda</taxon>
        <taxon>Hexapoda</taxon>
        <taxon>Insecta</taxon>
        <taxon>Pterygota</taxon>
        <taxon>Neoptera</taxon>
        <taxon>Endopterygota</taxon>
        <taxon>Diptera</taxon>
        <taxon>Nematocera</taxon>
        <taxon>Culicoidea</taxon>
        <taxon>Culicidae</taxon>
        <taxon>Anophelinae</taxon>
        <taxon>Anopheles</taxon>
    </lineage>
</organism>
<dbReference type="EnsemblMetazoa" id="AFAF018101-RA">
    <property type="protein sequence ID" value="AFAF018101-PA"/>
    <property type="gene ID" value="AFAF018101"/>
</dbReference>
<proteinExistence type="predicted"/>
<dbReference type="InterPro" id="IPR051170">
    <property type="entry name" value="Neural/epithelial_adhesion"/>
</dbReference>
<dbReference type="PANTHER" id="PTHR12231:SF157">
    <property type="entry name" value="DPR-INTERACTING PROTEIN EPSILON-RELATED"/>
    <property type="match status" value="1"/>
</dbReference>
<keyword evidence="4" id="KW-0393">Immunoglobulin domain</keyword>
<name>A0A182QW77_9DIPT</name>
<dbReference type="PANTHER" id="PTHR12231">
    <property type="entry name" value="CTX-RELATED TYPE I TRANSMEMBRANE PROTEIN"/>
    <property type="match status" value="1"/>
</dbReference>
<dbReference type="STRING" id="69004.A0A182QW77"/>
<feature type="domain" description="Ig-like" evidence="6">
    <location>
        <begin position="22"/>
        <end position="97"/>
    </location>
</feature>
<dbReference type="VEuPathDB" id="VectorBase:AFAF018101"/>
<sequence>MCQINTVTAKTQFGYLHVVVPPNIDDSLSSSDVIVREGSNVTLKCRATGSPTPTVKWKRDDNSKIAINRSLNAPLGSGRKGSSVKLVRIVADPKFLCPEAQSSNGRRLCETRVPVVVVVLVALVNSVKEDFPVLLPFGYWLRTAFYLRLVSLLLLYDTSDEVYVSSRTEPTRYGAKSYGQNEFVPETEQRRPRSNDKD</sequence>
<dbReference type="SUPFAM" id="SSF48726">
    <property type="entry name" value="Immunoglobulin"/>
    <property type="match status" value="1"/>
</dbReference>
<dbReference type="Proteomes" id="UP000075886">
    <property type="component" value="Unassembled WGS sequence"/>
</dbReference>
<feature type="region of interest" description="Disordered" evidence="5">
    <location>
        <begin position="171"/>
        <end position="198"/>
    </location>
</feature>
<feature type="compositionally biased region" description="Basic and acidic residues" evidence="5">
    <location>
        <begin position="187"/>
        <end position="198"/>
    </location>
</feature>
<reference evidence="8" key="1">
    <citation type="submission" date="2014-01" db="EMBL/GenBank/DDBJ databases">
        <title>The Genome Sequence of Anopheles farauti FAR1 (V2).</title>
        <authorList>
            <consortium name="The Broad Institute Genomics Platform"/>
            <person name="Neafsey D.E."/>
            <person name="Besansky N."/>
            <person name="Howell P."/>
            <person name="Walton C."/>
            <person name="Young S.K."/>
            <person name="Zeng Q."/>
            <person name="Gargeya S."/>
            <person name="Fitzgerald M."/>
            <person name="Haas B."/>
            <person name="Abouelleil A."/>
            <person name="Allen A.W."/>
            <person name="Alvarado L."/>
            <person name="Arachchi H.M."/>
            <person name="Berlin A.M."/>
            <person name="Chapman S.B."/>
            <person name="Gainer-Dewar J."/>
            <person name="Goldberg J."/>
            <person name="Griggs A."/>
            <person name="Gujja S."/>
            <person name="Hansen M."/>
            <person name="Howarth C."/>
            <person name="Imamovic A."/>
            <person name="Ireland A."/>
            <person name="Larimer J."/>
            <person name="McCowan C."/>
            <person name="Murphy C."/>
            <person name="Pearson M."/>
            <person name="Poon T.W."/>
            <person name="Priest M."/>
            <person name="Roberts A."/>
            <person name="Saif S."/>
            <person name="Shea T."/>
            <person name="Sisk P."/>
            <person name="Sykes S."/>
            <person name="Wortman J."/>
            <person name="Nusbaum C."/>
            <person name="Birren B."/>
        </authorList>
    </citation>
    <scope>NUCLEOTIDE SEQUENCE [LARGE SCALE GENOMIC DNA]</scope>
    <source>
        <strain evidence="8">FAR1</strain>
    </source>
</reference>
<evidence type="ECO:0000313" key="8">
    <source>
        <dbReference type="Proteomes" id="UP000075886"/>
    </source>
</evidence>
<dbReference type="SMART" id="SM00408">
    <property type="entry name" value="IGc2"/>
    <property type="match status" value="1"/>
</dbReference>
<keyword evidence="3" id="KW-1015">Disulfide bond</keyword>
<dbReference type="GO" id="GO:0043005">
    <property type="term" value="C:neuron projection"/>
    <property type="evidence" value="ECO:0007669"/>
    <property type="project" value="TreeGrafter"/>
</dbReference>
<evidence type="ECO:0000259" key="6">
    <source>
        <dbReference type="PROSITE" id="PS50835"/>
    </source>
</evidence>